<evidence type="ECO:0000313" key="1">
    <source>
        <dbReference type="EMBL" id="SJL15444.1"/>
    </source>
</evidence>
<keyword evidence="2" id="KW-1185">Reference proteome</keyword>
<dbReference type="Proteomes" id="UP000219338">
    <property type="component" value="Unassembled WGS sequence"/>
</dbReference>
<evidence type="ECO:0000313" key="2">
    <source>
        <dbReference type="Proteomes" id="UP000219338"/>
    </source>
</evidence>
<gene>
    <name evidence="1" type="ORF">ARMOST_18942</name>
</gene>
<sequence>MSLPAYKDPEAILYTAPSTALCAKALELALLEDPTFEEI</sequence>
<name>A0A284S372_ARMOS</name>
<accession>A0A284S372</accession>
<dbReference type="AlphaFoldDB" id="A0A284S372"/>
<reference evidence="2" key="1">
    <citation type="journal article" date="2017" name="Nat. Ecol. Evol.">
        <title>Genome expansion and lineage-specific genetic innovations in the forest pathogenic fungi Armillaria.</title>
        <authorList>
            <person name="Sipos G."/>
            <person name="Prasanna A.N."/>
            <person name="Walter M.C."/>
            <person name="O'Connor E."/>
            <person name="Balint B."/>
            <person name="Krizsan K."/>
            <person name="Kiss B."/>
            <person name="Hess J."/>
            <person name="Varga T."/>
            <person name="Slot J."/>
            <person name="Riley R."/>
            <person name="Boka B."/>
            <person name="Rigling D."/>
            <person name="Barry K."/>
            <person name="Lee J."/>
            <person name="Mihaltcheva S."/>
            <person name="LaButti K."/>
            <person name="Lipzen A."/>
            <person name="Waldron R."/>
            <person name="Moloney N.M."/>
            <person name="Sperisen C."/>
            <person name="Kredics L."/>
            <person name="Vagvoelgyi C."/>
            <person name="Patrignani A."/>
            <person name="Fitzpatrick D."/>
            <person name="Nagy I."/>
            <person name="Doyle S."/>
            <person name="Anderson J.B."/>
            <person name="Grigoriev I.V."/>
            <person name="Gueldener U."/>
            <person name="Muensterkoetter M."/>
            <person name="Nagy L.G."/>
        </authorList>
    </citation>
    <scope>NUCLEOTIDE SEQUENCE [LARGE SCALE GENOMIC DNA]</scope>
    <source>
        <strain evidence="2">C18/9</strain>
    </source>
</reference>
<proteinExistence type="predicted"/>
<dbReference type="EMBL" id="FUEG01000028">
    <property type="protein sequence ID" value="SJL15444.1"/>
    <property type="molecule type" value="Genomic_DNA"/>
</dbReference>
<organism evidence="1 2">
    <name type="scientific">Armillaria ostoyae</name>
    <name type="common">Armillaria root rot fungus</name>
    <dbReference type="NCBI Taxonomy" id="47428"/>
    <lineage>
        <taxon>Eukaryota</taxon>
        <taxon>Fungi</taxon>
        <taxon>Dikarya</taxon>
        <taxon>Basidiomycota</taxon>
        <taxon>Agaricomycotina</taxon>
        <taxon>Agaricomycetes</taxon>
        <taxon>Agaricomycetidae</taxon>
        <taxon>Agaricales</taxon>
        <taxon>Marasmiineae</taxon>
        <taxon>Physalacriaceae</taxon>
        <taxon>Armillaria</taxon>
    </lineage>
</organism>
<protein>
    <submittedName>
        <fullName evidence="1">Uncharacterized protein</fullName>
    </submittedName>
</protein>